<accession>A0A2K1ICE6</accession>
<organism evidence="1">
    <name type="scientific">Physcomitrium patens</name>
    <name type="common">Spreading-leaved earth moss</name>
    <name type="synonym">Physcomitrella patens</name>
    <dbReference type="NCBI Taxonomy" id="3218"/>
    <lineage>
        <taxon>Eukaryota</taxon>
        <taxon>Viridiplantae</taxon>
        <taxon>Streptophyta</taxon>
        <taxon>Embryophyta</taxon>
        <taxon>Bryophyta</taxon>
        <taxon>Bryophytina</taxon>
        <taxon>Bryopsida</taxon>
        <taxon>Funariidae</taxon>
        <taxon>Funariales</taxon>
        <taxon>Funariaceae</taxon>
        <taxon>Physcomitrium</taxon>
    </lineage>
</organism>
<dbReference type="EnsemblPlants" id="Pp3c26_9810V3.1">
    <property type="protein sequence ID" value="Pp3c26_9810V3.1"/>
    <property type="gene ID" value="Pp3c26_9810"/>
</dbReference>
<reference evidence="1 3" key="2">
    <citation type="journal article" date="2018" name="Plant J.">
        <title>The Physcomitrella patens chromosome-scale assembly reveals moss genome structure and evolution.</title>
        <authorList>
            <person name="Lang D."/>
            <person name="Ullrich K.K."/>
            <person name="Murat F."/>
            <person name="Fuchs J."/>
            <person name="Jenkins J."/>
            <person name="Haas F.B."/>
            <person name="Piednoel M."/>
            <person name="Gundlach H."/>
            <person name="Van Bel M."/>
            <person name="Meyberg R."/>
            <person name="Vives C."/>
            <person name="Morata J."/>
            <person name="Symeonidi A."/>
            <person name="Hiss M."/>
            <person name="Muchero W."/>
            <person name="Kamisugi Y."/>
            <person name="Saleh O."/>
            <person name="Blanc G."/>
            <person name="Decker E.L."/>
            <person name="van Gessel N."/>
            <person name="Grimwood J."/>
            <person name="Hayes R.D."/>
            <person name="Graham S.W."/>
            <person name="Gunter L.E."/>
            <person name="McDaniel S.F."/>
            <person name="Hoernstein S.N.W."/>
            <person name="Larsson A."/>
            <person name="Li F.W."/>
            <person name="Perroud P.F."/>
            <person name="Phillips J."/>
            <person name="Ranjan P."/>
            <person name="Rokshar D.S."/>
            <person name="Rothfels C.J."/>
            <person name="Schneider L."/>
            <person name="Shu S."/>
            <person name="Stevenson D.W."/>
            <person name="Thummler F."/>
            <person name="Tillich M."/>
            <person name="Villarreal Aguilar J.C."/>
            <person name="Widiez T."/>
            <person name="Wong G.K."/>
            <person name="Wymore A."/>
            <person name="Zhang Y."/>
            <person name="Zimmer A.D."/>
            <person name="Quatrano R.S."/>
            <person name="Mayer K.F.X."/>
            <person name="Goodstein D."/>
            <person name="Casacuberta J.M."/>
            <person name="Vandepoele K."/>
            <person name="Reski R."/>
            <person name="Cuming A.C."/>
            <person name="Tuskan G.A."/>
            <person name="Maumus F."/>
            <person name="Salse J."/>
            <person name="Schmutz J."/>
            <person name="Rensing S.A."/>
        </authorList>
    </citation>
    <scope>NUCLEOTIDE SEQUENCE [LARGE SCALE GENOMIC DNA]</scope>
    <source>
        <strain evidence="2 3">cv. Gransden 2004</strain>
    </source>
</reference>
<evidence type="ECO:0000313" key="3">
    <source>
        <dbReference type="Proteomes" id="UP000006727"/>
    </source>
</evidence>
<reference evidence="2" key="3">
    <citation type="submission" date="2020-12" db="UniProtKB">
        <authorList>
            <consortium name="EnsemblPlants"/>
        </authorList>
    </citation>
    <scope>IDENTIFICATION</scope>
</reference>
<gene>
    <name evidence="1" type="ORF">PHYPA_030436</name>
</gene>
<dbReference type="Gramene" id="Pp3c26_9810V3.1">
    <property type="protein sequence ID" value="Pp3c26_9810V3.1"/>
    <property type="gene ID" value="Pp3c26_9810"/>
</dbReference>
<protein>
    <submittedName>
        <fullName evidence="1 2">Uncharacterized protein</fullName>
    </submittedName>
</protein>
<dbReference type="Proteomes" id="UP000006727">
    <property type="component" value="Chromosome 26"/>
</dbReference>
<name>A0A2K1ICE6_PHYPA</name>
<reference evidence="1 3" key="1">
    <citation type="journal article" date="2008" name="Science">
        <title>The Physcomitrella genome reveals evolutionary insights into the conquest of land by plants.</title>
        <authorList>
            <person name="Rensing S."/>
            <person name="Lang D."/>
            <person name="Zimmer A."/>
            <person name="Terry A."/>
            <person name="Salamov A."/>
            <person name="Shapiro H."/>
            <person name="Nishiyama T."/>
            <person name="Perroud P.-F."/>
            <person name="Lindquist E."/>
            <person name="Kamisugi Y."/>
            <person name="Tanahashi T."/>
            <person name="Sakakibara K."/>
            <person name="Fujita T."/>
            <person name="Oishi K."/>
            <person name="Shin-I T."/>
            <person name="Kuroki Y."/>
            <person name="Toyoda A."/>
            <person name="Suzuki Y."/>
            <person name="Hashimoto A."/>
            <person name="Yamaguchi K."/>
            <person name="Sugano A."/>
            <person name="Kohara Y."/>
            <person name="Fujiyama A."/>
            <person name="Anterola A."/>
            <person name="Aoki S."/>
            <person name="Ashton N."/>
            <person name="Barbazuk W.B."/>
            <person name="Barker E."/>
            <person name="Bennetzen J."/>
            <person name="Bezanilla M."/>
            <person name="Blankenship R."/>
            <person name="Cho S.H."/>
            <person name="Dutcher S."/>
            <person name="Estelle M."/>
            <person name="Fawcett J.A."/>
            <person name="Gundlach H."/>
            <person name="Hanada K."/>
            <person name="Heyl A."/>
            <person name="Hicks K.A."/>
            <person name="Hugh J."/>
            <person name="Lohr M."/>
            <person name="Mayer K."/>
            <person name="Melkozernov A."/>
            <person name="Murata T."/>
            <person name="Nelson D."/>
            <person name="Pils B."/>
            <person name="Prigge M."/>
            <person name="Reiss B."/>
            <person name="Renner T."/>
            <person name="Rombauts S."/>
            <person name="Rushton P."/>
            <person name="Sanderfoot A."/>
            <person name="Schween G."/>
            <person name="Shiu S.-H."/>
            <person name="Stueber K."/>
            <person name="Theodoulou F.L."/>
            <person name="Tu H."/>
            <person name="Van de Peer Y."/>
            <person name="Verrier P.J."/>
            <person name="Waters E."/>
            <person name="Wood A."/>
            <person name="Yang L."/>
            <person name="Cove D."/>
            <person name="Cuming A."/>
            <person name="Hasebe M."/>
            <person name="Lucas S."/>
            <person name="Mishler D.B."/>
            <person name="Reski R."/>
            <person name="Grigoriev I."/>
            <person name="Quatrano R.S."/>
            <person name="Boore J.L."/>
        </authorList>
    </citation>
    <scope>NUCLEOTIDE SEQUENCE [LARGE SCALE GENOMIC DNA]</scope>
    <source>
        <strain evidence="2 3">cv. Gransden 2004</strain>
    </source>
</reference>
<keyword evidence="3" id="KW-1185">Reference proteome</keyword>
<dbReference type="AlphaFoldDB" id="A0A2K1ICE6"/>
<dbReference type="InParanoid" id="A0A2K1ICE6"/>
<evidence type="ECO:0000313" key="1">
    <source>
        <dbReference type="EMBL" id="PNR26955.1"/>
    </source>
</evidence>
<proteinExistence type="predicted"/>
<evidence type="ECO:0000313" key="2">
    <source>
        <dbReference type="EnsemblPlants" id="Pp3c26_9810V3.1"/>
    </source>
</evidence>
<dbReference type="EMBL" id="ABEU02000026">
    <property type="protein sequence ID" value="PNR26955.1"/>
    <property type="molecule type" value="Genomic_DNA"/>
</dbReference>
<sequence>MCSFLILDYTQKTLFCKPLLHTASSLAIPFLVTKLLSTYRKTFLISTMLKLYHAIADQDLVQVCIRLELS</sequence>